<gene>
    <name evidence="1" type="ORF">PF004_g32807</name>
</gene>
<comment type="caution">
    <text evidence="1">The sequence shown here is derived from an EMBL/GenBank/DDBJ whole genome shotgun (WGS) entry which is preliminary data.</text>
</comment>
<dbReference type="EMBL" id="QXGC01011613">
    <property type="protein sequence ID" value="KAE9153398.1"/>
    <property type="molecule type" value="Genomic_DNA"/>
</dbReference>
<reference evidence="1 2" key="1">
    <citation type="submission" date="2018-09" db="EMBL/GenBank/DDBJ databases">
        <title>Genomic investigation of the strawberry pathogen Phytophthora fragariae indicates pathogenicity is determined by transcriptional variation in three key races.</title>
        <authorList>
            <person name="Adams T.M."/>
            <person name="Armitage A.D."/>
            <person name="Sobczyk M.K."/>
            <person name="Bates H.J."/>
            <person name="Dunwell J.M."/>
            <person name="Nellist C.F."/>
            <person name="Harrison R.J."/>
        </authorList>
    </citation>
    <scope>NUCLEOTIDE SEQUENCE [LARGE SCALE GENOMIC DNA]</scope>
    <source>
        <strain evidence="1 2">BC-23</strain>
    </source>
</reference>
<organism evidence="1 2">
    <name type="scientific">Phytophthora fragariae</name>
    <dbReference type="NCBI Taxonomy" id="53985"/>
    <lineage>
        <taxon>Eukaryota</taxon>
        <taxon>Sar</taxon>
        <taxon>Stramenopiles</taxon>
        <taxon>Oomycota</taxon>
        <taxon>Peronosporomycetes</taxon>
        <taxon>Peronosporales</taxon>
        <taxon>Peronosporaceae</taxon>
        <taxon>Phytophthora</taxon>
    </lineage>
</organism>
<dbReference type="AlphaFoldDB" id="A0A6G0M6B2"/>
<evidence type="ECO:0000313" key="1">
    <source>
        <dbReference type="EMBL" id="KAE9153398.1"/>
    </source>
</evidence>
<accession>A0A6G0M6B2</accession>
<sequence length="42" mass="4558">MLRLPSGKRCPPWWPKLVAASAPQLPSCRCPAASGVRPRGRC</sequence>
<proteinExistence type="predicted"/>
<evidence type="ECO:0000313" key="2">
    <source>
        <dbReference type="Proteomes" id="UP000476176"/>
    </source>
</evidence>
<protein>
    <submittedName>
        <fullName evidence="1">Uncharacterized protein</fullName>
    </submittedName>
</protein>
<name>A0A6G0M6B2_9STRA</name>
<dbReference type="Proteomes" id="UP000476176">
    <property type="component" value="Unassembled WGS sequence"/>
</dbReference>